<dbReference type="SUPFAM" id="SSF49303">
    <property type="entry name" value="beta-Galactosidase/glucuronidase domain"/>
    <property type="match status" value="2"/>
</dbReference>
<protein>
    <recommendedName>
        <fullName evidence="6">Beta-mannosidase B</fullName>
    </recommendedName>
    <alternativeName>
        <fullName evidence="7">Mannanase B</fullName>
    </alternativeName>
</protein>
<feature type="region of interest" description="Disordered" evidence="8">
    <location>
        <begin position="271"/>
        <end position="295"/>
    </location>
</feature>
<dbReference type="GO" id="GO:0005576">
    <property type="term" value="C:extracellular region"/>
    <property type="evidence" value="ECO:0007669"/>
    <property type="project" value="UniProtKB-SubCell"/>
</dbReference>
<dbReference type="InterPro" id="IPR013783">
    <property type="entry name" value="Ig-like_fold"/>
</dbReference>
<dbReference type="Proteomes" id="UP000196710">
    <property type="component" value="Chromosome"/>
</dbReference>
<dbReference type="AlphaFoldDB" id="A0A1Z2XM06"/>
<dbReference type="PANTHER" id="PTHR43730">
    <property type="entry name" value="BETA-MANNOSIDASE"/>
    <property type="match status" value="1"/>
</dbReference>
<dbReference type="GO" id="GO:0005975">
    <property type="term" value="P:carbohydrate metabolic process"/>
    <property type="evidence" value="ECO:0007669"/>
    <property type="project" value="InterPro"/>
</dbReference>
<dbReference type="Proteomes" id="UP000596035">
    <property type="component" value="Chromosome"/>
</dbReference>
<reference evidence="13 15" key="3">
    <citation type="submission" date="2020-11" db="EMBL/GenBank/DDBJ databases">
        <title>Closed and high quality bacterial genomes of the OMM12 community.</title>
        <authorList>
            <person name="Marbouty M."/>
            <person name="Lamy-Besnier Q."/>
            <person name="Debarbieux L."/>
            <person name="Koszul R."/>
        </authorList>
    </citation>
    <scope>NUCLEOTIDE SEQUENCE [LARGE SCALE GENOMIC DNA]</scope>
    <source>
        <strain evidence="13 15">KB18</strain>
    </source>
</reference>
<evidence type="ECO:0000256" key="1">
    <source>
        <dbReference type="ARBA" id="ARBA00004613"/>
    </source>
</evidence>
<dbReference type="KEGG" id="amur:ADH66_01640"/>
<dbReference type="RefSeq" id="WP_066536556.1">
    <property type="nucleotide sequence ID" value="NZ_CP021422.1"/>
</dbReference>
<keyword evidence="3" id="KW-0964">Secreted</keyword>
<dbReference type="EMBL" id="CP021422">
    <property type="protein sequence ID" value="ASB39468.1"/>
    <property type="molecule type" value="Genomic_DNA"/>
</dbReference>
<comment type="similarity">
    <text evidence="5">Belongs to the glycosyl hydrolase 2 family. Beta-mannosidase B subfamily.</text>
</comment>
<organism evidence="13 15">
    <name type="scientific">Acutalibacter muris</name>
    <dbReference type="NCBI Taxonomy" id="1796620"/>
    <lineage>
        <taxon>Bacteria</taxon>
        <taxon>Bacillati</taxon>
        <taxon>Bacillota</taxon>
        <taxon>Clostridia</taxon>
        <taxon>Eubacteriales</taxon>
        <taxon>Acutalibacteraceae</taxon>
        <taxon>Acutalibacter</taxon>
    </lineage>
</organism>
<dbReference type="PANTHER" id="PTHR43730:SF1">
    <property type="entry name" value="BETA-MANNOSIDASE"/>
    <property type="match status" value="1"/>
</dbReference>
<dbReference type="Gene3D" id="3.20.20.80">
    <property type="entry name" value="Glycosidases"/>
    <property type="match status" value="1"/>
</dbReference>
<proteinExistence type="inferred from homology"/>
<reference evidence="14" key="2">
    <citation type="submission" date="2017-05" db="EMBL/GenBank/DDBJ databases">
        <title>Improved OligoMM genomes.</title>
        <authorList>
            <person name="Garzetti D."/>
        </authorList>
    </citation>
    <scope>NUCLEOTIDE SEQUENCE [LARGE SCALE GENOMIC DNA]</scope>
    <source>
        <strain evidence="14">KB18</strain>
    </source>
</reference>
<reference evidence="12" key="1">
    <citation type="journal article" date="2017" name="Genome Announc.">
        <title>High-Quality Whole-Genome Sequences of the Oligo-Mouse-Microbiota Bacterial Community.</title>
        <authorList>
            <person name="Garzetti D."/>
            <person name="Brugiroux S."/>
            <person name="Bunk B."/>
            <person name="Pukall R."/>
            <person name="McCoy K.D."/>
            <person name="Macpherson A.J."/>
            <person name="Stecher B."/>
        </authorList>
    </citation>
    <scope>NUCLEOTIDE SEQUENCE</scope>
    <source>
        <strain evidence="12">KB18</strain>
    </source>
</reference>
<dbReference type="InterPro" id="IPR050887">
    <property type="entry name" value="Beta-mannosidase_GH2"/>
</dbReference>
<keyword evidence="14" id="KW-1185">Reference proteome</keyword>
<keyword evidence="4" id="KW-0326">Glycosidase</keyword>
<evidence type="ECO:0000259" key="11">
    <source>
        <dbReference type="Pfam" id="PF17786"/>
    </source>
</evidence>
<keyword evidence="13" id="KW-0378">Hydrolase</keyword>
<evidence type="ECO:0000256" key="2">
    <source>
        <dbReference type="ARBA" id="ARBA00011738"/>
    </source>
</evidence>
<evidence type="ECO:0000313" key="14">
    <source>
        <dbReference type="Proteomes" id="UP000196710"/>
    </source>
</evidence>
<dbReference type="GO" id="GO:0006516">
    <property type="term" value="P:glycoprotein catabolic process"/>
    <property type="evidence" value="ECO:0007669"/>
    <property type="project" value="TreeGrafter"/>
</dbReference>
<dbReference type="GO" id="GO:0004567">
    <property type="term" value="F:beta-mannosidase activity"/>
    <property type="evidence" value="ECO:0007669"/>
    <property type="project" value="TreeGrafter"/>
</dbReference>
<evidence type="ECO:0000313" key="12">
    <source>
        <dbReference type="EMBL" id="ASB39468.1"/>
    </source>
</evidence>
<feature type="domain" description="Glycoside hydrolase family 2 immunoglobulin-like beta-sandwich" evidence="9">
    <location>
        <begin position="54"/>
        <end position="103"/>
    </location>
</feature>
<dbReference type="InterPro" id="IPR017853">
    <property type="entry name" value="GH"/>
</dbReference>
<dbReference type="SUPFAM" id="SSF51445">
    <property type="entry name" value="(Trans)glycosidases"/>
    <property type="match status" value="1"/>
</dbReference>
<evidence type="ECO:0000313" key="15">
    <source>
        <dbReference type="Proteomes" id="UP000596035"/>
    </source>
</evidence>
<evidence type="ECO:0000256" key="7">
    <source>
        <dbReference type="ARBA" id="ARBA00041614"/>
    </source>
</evidence>
<comment type="subcellular location">
    <subcellularLocation>
        <location evidence="1">Secreted</location>
    </subcellularLocation>
</comment>
<dbReference type="InterPro" id="IPR041625">
    <property type="entry name" value="Beta-mannosidase_Ig"/>
</dbReference>
<evidence type="ECO:0000256" key="5">
    <source>
        <dbReference type="ARBA" id="ARBA00038429"/>
    </source>
</evidence>
<dbReference type="InterPro" id="IPR041447">
    <property type="entry name" value="Mannosidase_ig"/>
</dbReference>
<evidence type="ECO:0000256" key="4">
    <source>
        <dbReference type="ARBA" id="ARBA00023295"/>
    </source>
</evidence>
<dbReference type="Gene3D" id="2.60.40.10">
    <property type="entry name" value="Immunoglobulins"/>
    <property type="match status" value="2"/>
</dbReference>
<feature type="domain" description="Mannosidase Ig/CBM-like" evidence="11">
    <location>
        <begin position="443"/>
        <end position="525"/>
    </location>
</feature>
<evidence type="ECO:0000256" key="6">
    <source>
        <dbReference type="ARBA" id="ARBA00041069"/>
    </source>
</evidence>
<comment type="subunit">
    <text evidence="2">Homodimer.</text>
</comment>
<dbReference type="InterPro" id="IPR006102">
    <property type="entry name" value="Ig-like_GH2"/>
</dbReference>
<evidence type="ECO:0000256" key="8">
    <source>
        <dbReference type="SAM" id="MobiDB-lite"/>
    </source>
</evidence>
<dbReference type="Pfam" id="PF00703">
    <property type="entry name" value="Glyco_hydro_2"/>
    <property type="match status" value="1"/>
</dbReference>
<sequence length="597" mass="67486">MMKQAAHNIIMDVFVSQTHMNGAVMLDIMGDFCTAGDTEFTVFVTDPRGRVTELPSFPAHLAIEGPQLWWPRGYGEQSLYTVRVEARLDGQVADFWEQKIGLRTASMSIETDGYGESFAHMINGVKIFAMGAGYTPREDSTPERTRRLLEDAAAANFNCIRVRGGVCPHGFFYDICDELGLMVWQDFMFSSPAYDLTQELAENIKAQVRNSVTRLRHHPCIALWCGNEGLELSAPKLTPRQRADYIRLFEYIIPKELKRCDPDAFYWPSSPSSGGGFDRPDSPDSGDVHSKCSDQKGPGRYVSDFGTPSCPCLPTVESFTPPKERNLFSRSMEEHSDTPRDTAHIMANIQRYYLCPTSFDTLLYASQLSQAEILRAAAQRYRRHRGRCMGALYRQLDDCRPQVSCSSIDYTGRWKALHYFAKRFFAPLLLSCGELSGQDKALGLCVTNDTLAPHTVLIKWALRDNSGRVKREETISLTVPPLESAWLDEVLLPEADIFSDLVTYTLYEKSAPISFGTALFVPPKYYEFHDPQLDCRLDGEEIIVTSKAYAQGVEIRNAKENLVLSDNYFDMLPGEYRVKILRGKPEELRARSVYDIK</sequence>
<accession>A0A1Z2XM06</accession>
<dbReference type="InterPro" id="IPR036156">
    <property type="entry name" value="Beta-gal/glucu_dom_sf"/>
</dbReference>
<feature type="compositionally biased region" description="Basic and acidic residues" evidence="8">
    <location>
        <begin position="278"/>
        <end position="294"/>
    </location>
</feature>
<evidence type="ECO:0000256" key="3">
    <source>
        <dbReference type="ARBA" id="ARBA00022525"/>
    </source>
</evidence>
<evidence type="ECO:0000313" key="13">
    <source>
        <dbReference type="EMBL" id="QQR28758.1"/>
    </source>
</evidence>
<feature type="domain" description="Beta-mannosidase Ig-fold" evidence="10">
    <location>
        <begin position="530"/>
        <end position="578"/>
    </location>
</feature>
<evidence type="ECO:0000259" key="9">
    <source>
        <dbReference type="Pfam" id="PF00703"/>
    </source>
</evidence>
<evidence type="ECO:0000259" key="10">
    <source>
        <dbReference type="Pfam" id="PF17753"/>
    </source>
</evidence>
<dbReference type="EMBL" id="CP065321">
    <property type="protein sequence ID" value="QQR28758.1"/>
    <property type="molecule type" value="Genomic_DNA"/>
</dbReference>
<name>A0A1Z2XM06_9FIRM</name>
<dbReference type="Pfam" id="PF17753">
    <property type="entry name" value="Ig_mannosidase"/>
    <property type="match status" value="1"/>
</dbReference>
<dbReference type="Pfam" id="PF17786">
    <property type="entry name" value="Mannosidase_ig"/>
    <property type="match status" value="1"/>
</dbReference>
<gene>
    <name evidence="12" type="ORF">ADH66_01640</name>
    <name evidence="13" type="ORF">I5Q82_11665</name>
</gene>